<evidence type="ECO:0000259" key="3">
    <source>
        <dbReference type="Pfam" id="PF02709"/>
    </source>
</evidence>
<dbReference type="CDD" id="cd06433">
    <property type="entry name" value="GT_2_WfgS_like"/>
    <property type="match status" value="1"/>
</dbReference>
<dbReference type="InterPro" id="IPR027791">
    <property type="entry name" value="Galactosyl_T_C"/>
</dbReference>
<keyword evidence="4" id="KW-0328">Glycosyltransferase</keyword>
<feature type="domain" description="Glycosyltransferase 2-like" evidence="2">
    <location>
        <begin position="8"/>
        <end position="144"/>
    </location>
</feature>
<dbReference type="InterPro" id="IPR001173">
    <property type="entry name" value="Glyco_trans_2-like"/>
</dbReference>
<evidence type="ECO:0000256" key="1">
    <source>
        <dbReference type="ARBA" id="ARBA00022679"/>
    </source>
</evidence>
<dbReference type="PANTHER" id="PTHR43685:SF3">
    <property type="entry name" value="SLR2126 PROTEIN"/>
    <property type="match status" value="1"/>
</dbReference>
<keyword evidence="1 4" id="KW-0808">Transferase</keyword>
<dbReference type="RefSeq" id="WP_237868675.1">
    <property type="nucleotide sequence ID" value="NZ_JAKLTR010000002.1"/>
</dbReference>
<protein>
    <submittedName>
        <fullName evidence="4">Glycosyltransferase</fullName>
        <ecNumber evidence="4">2.4.-.-</ecNumber>
    </submittedName>
</protein>
<feature type="domain" description="Glycosyltransferase 2-like" evidence="2">
    <location>
        <begin position="279"/>
        <end position="411"/>
    </location>
</feature>
<reference evidence="4" key="1">
    <citation type="submission" date="2022-01" db="EMBL/GenBank/DDBJ databases">
        <authorList>
            <person name="Jo J.-H."/>
            <person name="Im W.-T."/>
        </authorList>
    </citation>
    <scope>NUCLEOTIDE SEQUENCE</scope>
    <source>
        <strain evidence="4">NA20</strain>
    </source>
</reference>
<dbReference type="GO" id="GO:0016757">
    <property type="term" value="F:glycosyltransferase activity"/>
    <property type="evidence" value="ECO:0007669"/>
    <property type="project" value="UniProtKB-KW"/>
</dbReference>
<dbReference type="Pfam" id="PF00535">
    <property type="entry name" value="Glycos_transf_2"/>
    <property type="match status" value="2"/>
</dbReference>
<dbReference type="InterPro" id="IPR029044">
    <property type="entry name" value="Nucleotide-diphossugar_trans"/>
</dbReference>
<keyword evidence="5" id="KW-1185">Reference proteome</keyword>
<dbReference type="CDD" id="cd06420">
    <property type="entry name" value="GT2_Chondriotin_Pol_N"/>
    <property type="match status" value="1"/>
</dbReference>
<evidence type="ECO:0000259" key="2">
    <source>
        <dbReference type="Pfam" id="PF00535"/>
    </source>
</evidence>
<name>A0ABS9KM96_9BACT</name>
<organism evidence="4 5">
    <name type="scientific">Terrimonas ginsenosidimutans</name>
    <dbReference type="NCBI Taxonomy" id="2908004"/>
    <lineage>
        <taxon>Bacteria</taxon>
        <taxon>Pseudomonadati</taxon>
        <taxon>Bacteroidota</taxon>
        <taxon>Chitinophagia</taxon>
        <taxon>Chitinophagales</taxon>
        <taxon>Chitinophagaceae</taxon>
        <taxon>Terrimonas</taxon>
    </lineage>
</organism>
<evidence type="ECO:0000313" key="4">
    <source>
        <dbReference type="EMBL" id="MCG2613447.1"/>
    </source>
</evidence>
<dbReference type="Proteomes" id="UP001165367">
    <property type="component" value="Unassembled WGS sequence"/>
</dbReference>
<dbReference type="SUPFAM" id="SSF53448">
    <property type="entry name" value="Nucleotide-diphospho-sugar transferases"/>
    <property type="match status" value="2"/>
</dbReference>
<dbReference type="EMBL" id="JAKLTR010000002">
    <property type="protein sequence ID" value="MCG2613447.1"/>
    <property type="molecule type" value="Genomic_DNA"/>
</dbReference>
<feature type="domain" description="Galactosyltransferase C-terminal" evidence="3">
    <location>
        <begin position="172"/>
        <end position="233"/>
    </location>
</feature>
<proteinExistence type="predicted"/>
<dbReference type="PANTHER" id="PTHR43685">
    <property type="entry name" value="GLYCOSYLTRANSFERASE"/>
    <property type="match status" value="1"/>
</dbReference>
<dbReference type="Pfam" id="PF02709">
    <property type="entry name" value="Glyco_transf_7C"/>
    <property type="match status" value="1"/>
</dbReference>
<dbReference type="Gene3D" id="3.90.550.10">
    <property type="entry name" value="Spore Coat Polysaccharide Biosynthesis Protein SpsA, Chain A"/>
    <property type="match status" value="2"/>
</dbReference>
<gene>
    <name evidence="4" type="ORF">LZZ85_04110</name>
</gene>
<sequence>MNRPPKVSLIVATYNWPEALKLCLASIADQSVLPDEVIIADDGSTEETDQLIERMRPLLPIPVVHVWQEDKGFRLTKIRNKAIAKASYEYIIQVDGDLILQKHFVRDHLEVSRPGHFVAGSRTMINETLSKRLLQSGKHLLNPYRSGIGNRLNAIRNKIFRSRLTTRYKPGNLEKLRGCNMAFWKKDLIATNGYNEAFEGWGKEDNEIAYRLSNANITKLALKFGGVVYHLHHRENCRGLCQKNQALLQQTIESRITRCTLGLDQYLVKKPAVSSPLVSVVVVTLNAGRSLQRCIDSIHTQSYPALQLIVIDGGSADNTTAILEENSHRISYWTSERDGGVYDAMNKAIEKAEGEWIYFIGADDEMTPDFSKLASQLTDKNTIYYGSVWKEDKKYLGKMSAYAHAKTGINHQAMIYPSSVFRKYRYDTDYCISADHVLNMWCWKDPSIHFQFVDHVIANFSANGLSSKYKDQLFEKRKAALILRNYGPVIWSRFIFKQYKASKKLKRANQAADRQFIPANFFK</sequence>
<accession>A0ABS9KM96</accession>
<comment type="caution">
    <text evidence="4">The sequence shown here is derived from an EMBL/GenBank/DDBJ whole genome shotgun (WGS) entry which is preliminary data.</text>
</comment>
<evidence type="ECO:0000313" key="5">
    <source>
        <dbReference type="Proteomes" id="UP001165367"/>
    </source>
</evidence>
<dbReference type="EC" id="2.4.-.-" evidence="4"/>
<dbReference type="InterPro" id="IPR050834">
    <property type="entry name" value="Glycosyltransf_2"/>
</dbReference>